<comment type="caution">
    <text evidence="1">The sequence shown here is derived from an EMBL/GenBank/DDBJ whole genome shotgun (WGS) entry which is preliminary data.</text>
</comment>
<organism evidence="1 2">
    <name type="scientific">Alishewanella tabrizica</name>
    <dbReference type="NCBI Taxonomy" id="671278"/>
    <lineage>
        <taxon>Bacteria</taxon>
        <taxon>Pseudomonadati</taxon>
        <taxon>Pseudomonadota</taxon>
        <taxon>Gammaproteobacteria</taxon>
        <taxon>Alteromonadales</taxon>
        <taxon>Alteromonadaceae</taxon>
        <taxon>Alishewanella</taxon>
    </lineage>
</organism>
<dbReference type="InterPro" id="IPR036134">
    <property type="entry name" value="Crypto/Photolyase_FAD-like_sf"/>
</dbReference>
<proteinExistence type="predicted"/>
<dbReference type="Proteomes" id="UP000634667">
    <property type="component" value="Unassembled WGS sequence"/>
</dbReference>
<reference evidence="2" key="1">
    <citation type="journal article" date="2019" name="Int. J. Syst. Evol. Microbiol.">
        <title>The Global Catalogue of Microorganisms (GCM) 10K type strain sequencing project: providing services to taxonomists for standard genome sequencing and annotation.</title>
        <authorList>
            <consortium name="The Broad Institute Genomics Platform"/>
            <consortium name="The Broad Institute Genome Sequencing Center for Infectious Disease"/>
            <person name="Wu L."/>
            <person name="Ma J."/>
        </authorList>
    </citation>
    <scope>NUCLEOTIDE SEQUENCE [LARGE SCALE GENOMIC DNA]</scope>
    <source>
        <strain evidence="2">KCTC 23723</strain>
    </source>
</reference>
<evidence type="ECO:0000313" key="1">
    <source>
        <dbReference type="EMBL" id="GGW53002.1"/>
    </source>
</evidence>
<dbReference type="Gene3D" id="1.25.40.80">
    <property type="match status" value="1"/>
</dbReference>
<accession>A0ABQ2WF47</accession>
<sequence length="510" mass="58949">MLMPKLIVILGDQLSPALASLRQAKPDDLILMAEVNREATYVKHHKHKIILLFSAMRHFAAVLRQQGFNVCYLAYGETIVNSITDAVDYALQQTAITKIVVTECGEYRLQQELLSWENRFNRPVSILEDDRYICSISMFAQWATDRQQLRMEYFYRLMRRHTGLLIDQQQQPVGGQWNFDKENRKACPPDITQIPPLAFERDEITEAVCQLVDQNFADHPGAVENFRYAVTGKNARSAFLHFVEHQLAKFGDYQDAMLVDQPFLFHSICSMYLNAGLLDVRWMCQKVEAAWKEGRVNLNAAEGFIRQLIGWREYVRGLYWLKMPEYVDNNFLQAERPLPAYFWHSNTKMRCMQQAISQTLEYSYAHHIQRLMVTGNFALLAGLSVKDVTDWYLAVYCDAYEWVELPNTLGMALFADGGILASKPYAASGAYINRMSNYCKHCHYNVKESLGEKACPFNALYWDFLDRNATTLGQNARLQLAYKNWQAKGPEQQQALRLKAQEILIHVEQL</sequence>
<dbReference type="Gene3D" id="1.10.579.10">
    <property type="entry name" value="DNA Cyclobutane Dipyrimidine Photolyase, subunit A, domain 3"/>
    <property type="match status" value="1"/>
</dbReference>
<dbReference type="PANTHER" id="PTHR38657:SF1">
    <property type="entry name" value="SLR1343 PROTEIN"/>
    <property type="match status" value="1"/>
</dbReference>
<dbReference type="SUPFAM" id="SSF48173">
    <property type="entry name" value="Cryptochrome/photolyase FAD-binding domain"/>
    <property type="match status" value="1"/>
</dbReference>
<dbReference type="InterPro" id="IPR007357">
    <property type="entry name" value="PhrB-like"/>
</dbReference>
<protein>
    <submittedName>
        <fullName evidence="1">Deoxyribodipyrimidine photo-lyase</fullName>
    </submittedName>
</protein>
<evidence type="ECO:0000313" key="2">
    <source>
        <dbReference type="Proteomes" id="UP000634667"/>
    </source>
</evidence>
<dbReference type="Gene3D" id="3.40.50.620">
    <property type="entry name" value="HUPs"/>
    <property type="match status" value="1"/>
</dbReference>
<gene>
    <name evidence="1" type="ORF">GCM10008111_06420</name>
</gene>
<dbReference type="InterPro" id="IPR014729">
    <property type="entry name" value="Rossmann-like_a/b/a_fold"/>
</dbReference>
<name>A0ABQ2WF47_9ALTE</name>
<dbReference type="Gene3D" id="1.10.10.1710">
    <property type="entry name" value="Deoxyribodipyrimidine photolyase-related"/>
    <property type="match status" value="1"/>
</dbReference>
<dbReference type="EMBL" id="BMYR01000002">
    <property type="protein sequence ID" value="GGW53002.1"/>
    <property type="molecule type" value="Genomic_DNA"/>
</dbReference>
<dbReference type="InterPro" id="IPR052551">
    <property type="entry name" value="UV-DNA_repair_photolyase"/>
</dbReference>
<dbReference type="PANTHER" id="PTHR38657">
    <property type="entry name" value="SLR1343 PROTEIN"/>
    <property type="match status" value="1"/>
</dbReference>
<keyword evidence="2" id="KW-1185">Reference proteome</keyword>
<dbReference type="Pfam" id="PF04244">
    <property type="entry name" value="DPRP"/>
    <property type="match status" value="1"/>
</dbReference>